<organism evidence="1 2">
    <name type="scientific">Aeromonas phage 65.2</name>
    <dbReference type="NCBI Taxonomy" id="1932896"/>
    <lineage>
        <taxon>Viruses</taxon>
        <taxon>Duplodnaviria</taxon>
        <taxon>Heunggongvirae</taxon>
        <taxon>Uroviricota</taxon>
        <taxon>Caudoviricetes</taxon>
        <taxon>Pantevenvirales</taxon>
        <taxon>Straboviridae</taxon>
        <taxon>Emmerichvirinae</taxon>
        <taxon>Ishigurovirus</taxon>
        <taxon>Ishigurovirus osborne</taxon>
    </lineage>
</organism>
<name>A0A219YCJ8_9CAUD</name>
<proteinExistence type="predicted"/>
<dbReference type="InterPro" id="IPR022558">
    <property type="entry name" value="DUF2654"/>
</dbReference>
<evidence type="ECO:0000313" key="1">
    <source>
        <dbReference type="EMBL" id="APU01423.1"/>
    </source>
</evidence>
<sequence>MTDNQEIQMHVKANDEVSLSEVQKQAINKMASKHYKKNKKEIDRLTAHSRECLISCNEDGYKYAITKLRNICQQSPLDSETLHSLWITSKKQTDEIILGAIKIQEQQQYNVPRTTGKTVPVCSV</sequence>
<evidence type="ECO:0000313" key="2">
    <source>
        <dbReference type="Proteomes" id="UP000225215"/>
    </source>
</evidence>
<reference evidence="1 2" key="1">
    <citation type="journal article" date="2017" name="Sci. Rep.">
        <title>Characterization and diversity of phages infecting Aeromonas salmonicida subsp. salmonicida.</title>
        <authorList>
            <person name="Vincent A.T."/>
            <person name="Paquet V.E."/>
            <person name="Bernatchez A."/>
            <person name="Tremblay D.M."/>
            <person name="Moineau S."/>
            <person name="Charette S.J."/>
        </authorList>
    </citation>
    <scope>NUCLEOTIDE SEQUENCE [LARGE SCALE GENOMIC DNA]</scope>
</reference>
<accession>A0A219YCJ8</accession>
<dbReference type="Proteomes" id="UP000225215">
    <property type="component" value="Segment"/>
</dbReference>
<dbReference type="EMBL" id="KY290955">
    <property type="protein sequence ID" value="APU01423.1"/>
    <property type="molecule type" value="Genomic_DNA"/>
</dbReference>
<dbReference type="Pfam" id="PF10849">
    <property type="entry name" value="DUF2654"/>
    <property type="match status" value="1"/>
</dbReference>
<protein>
    <submittedName>
        <fullName evidence="1">Uncharacterized protein</fullName>
    </submittedName>
</protein>